<dbReference type="PANTHER" id="PTHR45867">
    <property type="entry name" value="PURPLE ACID PHOSPHATASE"/>
    <property type="match status" value="1"/>
</dbReference>
<organism evidence="7 8">
    <name type="scientific">Panagrolaimus davidi</name>
    <dbReference type="NCBI Taxonomy" id="227884"/>
    <lineage>
        <taxon>Eukaryota</taxon>
        <taxon>Metazoa</taxon>
        <taxon>Ecdysozoa</taxon>
        <taxon>Nematoda</taxon>
        <taxon>Chromadorea</taxon>
        <taxon>Rhabditida</taxon>
        <taxon>Tylenchina</taxon>
        <taxon>Panagrolaimomorpha</taxon>
        <taxon>Panagrolaimoidea</taxon>
        <taxon>Panagrolaimidae</taxon>
        <taxon>Panagrolaimus</taxon>
    </lineage>
</organism>
<dbReference type="InterPro" id="IPR025733">
    <property type="entry name" value="PAPs_C"/>
</dbReference>
<dbReference type="GO" id="GO:0003993">
    <property type="term" value="F:acid phosphatase activity"/>
    <property type="evidence" value="ECO:0007669"/>
    <property type="project" value="UniProtKB-EC"/>
</dbReference>
<keyword evidence="3" id="KW-0378">Hydrolase</keyword>
<keyword evidence="7" id="KW-1185">Reference proteome</keyword>
<dbReference type="Gene3D" id="2.60.40.380">
    <property type="entry name" value="Purple acid phosphatase-like, N-terminal"/>
    <property type="match status" value="1"/>
</dbReference>
<keyword evidence="1" id="KW-0732">Signal</keyword>
<dbReference type="PANTHER" id="PTHR45867:SF10">
    <property type="entry name" value="PURPLE ACID PHOSPHATASE"/>
    <property type="match status" value="1"/>
</dbReference>
<dbReference type="InterPro" id="IPR004843">
    <property type="entry name" value="Calcineurin-like_PHP"/>
</dbReference>
<evidence type="ECO:0000259" key="4">
    <source>
        <dbReference type="Pfam" id="PF00149"/>
    </source>
</evidence>
<dbReference type="EC" id="3.1.3.2" evidence="3"/>
<dbReference type="Pfam" id="PF16656">
    <property type="entry name" value="Pur_ac_phosph_N"/>
    <property type="match status" value="1"/>
</dbReference>
<evidence type="ECO:0000256" key="2">
    <source>
        <dbReference type="ARBA" id="ARBA00023180"/>
    </source>
</evidence>
<accession>A0A914QLD7</accession>
<dbReference type="WBParaSite" id="PDA_v2.g4372.t1">
    <property type="protein sequence ID" value="PDA_v2.g4372.t1"/>
    <property type="gene ID" value="PDA_v2.g4372"/>
</dbReference>
<dbReference type="SUPFAM" id="SSF56300">
    <property type="entry name" value="Metallo-dependent phosphatases"/>
    <property type="match status" value="1"/>
</dbReference>
<evidence type="ECO:0000313" key="8">
    <source>
        <dbReference type="WBParaSite" id="PDA_v2.g4372.t1"/>
    </source>
</evidence>
<dbReference type="CDD" id="cd00839">
    <property type="entry name" value="MPP_PAPs"/>
    <property type="match status" value="1"/>
</dbReference>
<feature type="domain" description="Purple acid phosphatase C-terminal" evidence="5">
    <location>
        <begin position="325"/>
        <end position="378"/>
    </location>
</feature>
<dbReference type="InterPro" id="IPR003961">
    <property type="entry name" value="FN3_dom"/>
</dbReference>
<evidence type="ECO:0000313" key="7">
    <source>
        <dbReference type="Proteomes" id="UP000887578"/>
    </source>
</evidence>
<name>A0A914QLD7_9BILA</name>
<keyword evidence="2" id="KW-0325">Glycoprotein</keyword>
<dbReference type="GO" id="GO:0046872">
    <property type="term" value="F:metal ion binding"/>
    <property type="evidence" value="ECO:0007669"/>
    <property type="project" value="InterPro"/>
</dbReference>
<dbReference type="InterPro" id="IPR015914">
    <property type="entry name" value="PAPs_N"/>
</dbReference>
<feature type="domain" description="Purple acid phosphatase N-terminal" evidence="6">
    <location>
        <begin position="1"/>
        <end position="76"/>
    </location>
</feature>
<dbReference type="InterPro" id="IPR041792">
    <property type="entry name" value="MPP_PAP"/>
</dbReference>
<proteinExistence type="inferred from homology"/>
<feature type="domain" description="Calcineurin-like phosphoesterase" evidence="4">
    <location>
        <begin position="86"/>
        <end position="293"/>
    </location>
</feature>
<comment type="catalytic activity">
    <reaction evidence="3">
        <text>a phosphate monoester + H2O = an alcohol + phosphate</text>
        <dbReference type="Rhea" id="RHEA:15017"/>
        <dbReference type="ChEBI" id="CHEBI:15377"/>
        <dbReference type="ChEBI" id="CHEBI:30879"/>
        <dbReference type="ChEBI" id="CHEBI:43474"/>
        <dbReference type="ChEBI" id="CHEBI:67140"/>
        <dbReference type="EC" id="3.1.3.2"/>
    </reaction>
</comment>
<dbReference type="SUPFAM" id="SSF49363">
    <property type="entry name" value="Purple acid phosphatase, N-terminal domain"/>
    <property type="match status" value="1"/>
</dbReference>
<dbReference type="Pfam" id="PF00149">
    <property type="entry name" value="Metallophos"/>
    <property type="match status" value="1"/>
</dbReference>
<evidence type="ECO:0000256" key="1">
    <source>
        <dbReference type="ARBA" id="ARBA00022729"/>
    </source>
</evidence>
<dbReference type="CDD" id="cd00063">
    <property type="entry name" value="FN3"/>
    <property type="match status" value="1"/>
</dbReference>
<comment type="similarity">
    <text evidence="3">Belongs to the metallophosphoesterase superfamily. Purple acid phosphatase family.</text>
</comment>
<dbReference type="Proteomes" id="UP000887578">
    <property type="component" value="Unplaced"/>
</dbReference>
<dbReference type="AlphaFoldDB" id="A0A914QLD7"/>
<evidence type="ECO:0000259" key="6">
    <source>
        <dbReference type="Pfam" id="PF16656"/>
    </source>
</evidence>
<reference evidence="8" key="1">
    <citation type="submission" date="2022-11" db="UniProtKB">
        <authorList>
            <consortium name="WormBaseParasite"/>
        </authorList>
    </citation>
    <scope>IDENTIFICATION</scope>
</reference>
<protein>
    <recommendedName>
        <fullName evidence="3">Purple acid phosphatase</fullName>
        <ecNumber evidence="3">3.1.3.2</ecNumber>
    </recommendedName>
</protein>
<dbReference type="Pfam" id="PF14008">
    <property type="entry name" value="Metallophos_C"/>
    <property type="match status" value="1"/>
</dbReference>
<dbReference type="Gene3D" id="3.60.21.10">
    <property type="match status" value="1"/>
</dbReference>
<dbReference type="InterPro" id="IPR029052">
    <property type="entry name" value="Metallo-depent_PP-like"/>
</dbReference>
<dbReference type="InterPro" id="IPR008963">
    <property type="entry name" value="Purple_acid_Pase-like_N"/>
</dbReference>
<evidence type="ECO:0000256" key="3">
    <source>
        <dbReference type="RuleBase" id="RU361203"/>
    </source>
</evidence>
<evidence type="ECO:0000259" key="5">
    <source>
        <dbReference type="Pfam" id="PF14008"/>
    </source>
</evidence>
<sequence length="402" mass="45756">MVVTWVTFEYAPTPIILYGPTTALELKHVGHYNEFTFNGVTRYVHTGTLSNLEPNTKYYYKVGTKNNWSGLFNFTTFPAGNDFKARICVFGDLGYRHGNSIPDLFDAARNGWFDMIIHVGDIAYDLHSDDCDGNCGDKFMTELEPIFSHIPYMVIAGNHENDHHNFSHFHNRFRMPGEVGGHHNNQYYSFNLGAAHFFGVSTEHYGYMDEYGKAPILSQYSWLTSDLQEANKNRATRPWIIGYQHRPFYCSNTECHEDDEPLIRKGDHDIPGLEPVYISNKIDLVFCGHMHSYERFYPIANLVSNGGNGHDSCMDTSSVYHNAAAPAYIVTGSAGNHDPKFPFGSPHPGSACRSDDWGYTIMSIYNHTHIHLYQWSVDQQRNVDNIWITKFIGNFTEPGPTT</sequence>